<dbReference type="Pfam" id="PF14530">
    <property type="entry name" value="DUF4439"/>
    <property type="match status" value="1"/>
</dbReference>
<dbReference type="InterPro" id="IPR029447">
    <property type="entry name" value="DUF4439"/>
</dbReference>
<organism evidence="2 3">
    <name type="scientific">Raineyella antarctica</name>
    <dbReference type="NCBI Taxonomy" id="1577474"/>
    <lineage>
        <taxon>Bacteria</taxon>
        <taxon>Bacillati</taxon>
        <taxon>Actinomycetota</taxon>
        <taxon>Actinomycetes</taxon>
        <taxon>Propionibacteriales</taxon>
        <taxon>Propionibacteriaceae</taxon>
        <taxon>Raineyella</taxon>
    </lineage>
</organism>
<evidence type="ECO:0000313" key="2">
    <source>
        <dbReference type="EMBL" id="SDB91225.1"/>
    </source>
</evidence>
<dbReference type="AlphaFoldDB" id="A0A1G6HBB2"/>
<dbReference type="InterPro" id="IPR009078">
    <property type="entry name" value="Ferritin-like_SF"/>
</dbReference>
<dbReference type="InterPro" id="IPR012347">
    <property type="entry name" value="Ferritin-like"/>
</dbReference>
<dbReference type="Proteomes" id="UP000199086">
    <property type="component" value="Unassembled WGS sequence"/>
</dbReference>
<feature type="domain" description="DUF4439" evidence="1">
    <location>
        <begin position="162"/>
        <end position="278"/>
    </location>
</feature>
<dbReference type="Gene3D" id="1.20.1260.10">
    <property type="match status" value="1"/>
</dbReference>
<dbReference type="EMBL" id="FMYF01000008">
    <property type="protein sequence ID" value="SDB91225.1"/>
    <property type="molecule type" value="Genomic_DNA"/>
</dbReference>
<dbReference type="STRING" id="1577474.GA0111570_10839"/>
<sequence length="280" mass="27578">MAGASGCVRRDPTVAAGEVATGTATPPPPAPDLARHAAAQAALASAAAAGTAGSNRLGAFRLRAAHDLAAQAELLAPGTASPGAPGDFATAARAAAADLLAAPARGTTAARLASAGAYAGAVGALASTDAPRTPTEAASADTVPAGGDAEAMTGLLLQLYPAVYALETALALATADDAGWIRTTLDAHVTARQELLAELARRSLRAPVAEVAYDVGEPAGPEDAIRLVARVEASVLPAACRLVRATVEERLRALGATVLHDATVATALAGGALPTWPGWA</sequence>
<proteinExistence type="predicted"/>
<evidence type="ECO:0000313" key="3">
    <source>
        <dbReference type="Proteomes" id="UP000199086"/>
    </source>
</evidence>
<gene>
    <name evidence="2" type="ORF">GA0111570_10839</name>
</gene>
<keyword evidence="3" id="KW-1185">Reference proteome</keyword>
<name>A0A1G6HBB2_9ACTN</name>
<accession>A0A1G6HBB2</accession>
<evidence type="ECO:0000259" key="1">
    <source>
        <dbReference type="Pfam" id="PF14530"/>
    </source>
</evidence>
<dbReference type="SUPFAM" id="SSF47240">
    <property type="entry name" value="Ferritin-like"/>
    <property type="match status" value="1"/>
</dbReference>
<reference evidence="2 3" key="1">
    <citation type="submission" date="2016-06" db="EMBL/GenBank/DDBJ databases">
        <authorList>
            <person name="Olsen C.W."/>
            <person name="Carey S."/>
            <person name="Hinshaw L."/>
            <person name="Karasin A.I."/>
        </authorList>
    </citation>
    <scope>NUCLEOTIDE SEQUENCE [LARGE SCALE GENOMIC DNA]</scope>
    <source>
        <strain evidence="2 3">LZ-22</strain>
    </source>
</reference>
<protein>
    <recommendedName>
        <fullName evidence="1">DUF4439 domain-containing protein</fullName>
    </recommendedName>
</protein>